<dbReference type="Pfam" id="PF23636">
    <property type="entry name" value="DUF7144"/>
    <property type="match status" value="1"/>
</dbReference>
<dbReference type="InterPro" id="IPR055568">
    <property type="entry name" value="DUF7144"/>
</dbReference>
<reference evidence="3 4" key="1">
    <citation type="submission" date="2012-02" db="EMBL/GenBank/DDBJ databases">
        <title>Complete genome sequence of Actinoplanes missouriensis 431 (= NBRC 102363).</title>
        <authorList>
            <person name="Ohnishi Y."/>
            <person name="Ishikawa J."/>
            <person name="Sekine M."/>
            <person name="Hosoyama A."/>
            <person name="Harada T."/>
            <person name="Narita H."/>
            <person name="Hata T."/>
            <person name="Konno Y."/>
            <person name="Tutikane K."/>
            <person name="Fujita N."/>
            <person name="Horinouchi S."/>
            <person name="Hayakawa M."/>
        </authorList>
    </citation>
    <scope>NUCLEOTIDE SEQUENCE [LARGE SCALE GENOMIC DNA]</scope>
    <source>
        <strain evidence="4">ATCC 14538 / DSM 43046 / CBS 188.64 / JCM 3121 / NBRC 102363 / NCIMB 12654 / NRRL B-3342 / UNCC 431</strain>
    </source>
</reference>
<feature type="transmembrane region" description="Helical" evidence="1">
    <location>
        <begin position="21"/>
        <end position="50"/>
    </location>
</feature>
<dbReference type="STRING" id="512565.AMIS_18070"/>
<dbReference type="AlphaFoldDB" id="I0H1Z0"/>
<accession>I0H1Z0</accession>
<keyword evidence="1" id="KW-0472">Membrane</keyword>
<feature type="domain" description="DUF7144" evidence="2">
    <location>
        <begin position="27"/>
        <end position="141"/>
    </location>
</feature>
<organism evidence="3 4">
    <name type="scientific">Actinoplanes missouriensis (strain ATCC 14538 / DSM 43046 / CBS 188.64 / JCM 3121 / NBRC 102363 / NCIMB 12654 / NRRL B-3342 / UNCC 431)</name>
    <dbReference type="NCBI Taxonomy" id="512565"/>
    <lineage>
        <taxon>Bacteria</taxon>
        <taxon>Bacillati</taxon>
        <taxon>Actinomycetota</taxon>
        <taxon>Actinomycetes</taxon>
        <taxon>Micromonosporales</taxon>
        <taxon>Micromonosporaceae</taxon>
        <taxon>Actinoplanes</taxon>
    </lineage>
</organism>
<protein>
    <recommendedName>
        <fullName evidence="2">DUF7144 domain-containing protein</fullName>
    </recommendedName>
</protein>
<keyword evidence="4" id="KW-1185">Reference proteome</keyword>
<sequence>MSDRKEHRMSDTRTHPEAEPTIWPGLVVFSGMMLLILGGFQAIQGIVAIARDDYYVTTSSGLGLTLDYTAWGWTHLALGVITIAAAIGVFYGRTWARVIGIGIAGISALGNLLFLPAYPAWSIIIIGTCVLVIYSLAVHGREVR</sequence>
<keyword evidence="1" id="KW-0812">Transmembrane</keyword>
<dbReference type="HOGENOM" id="CLU_118603_0_0_11"/>
<name>I0H1Z0_ACTM4</name>
<proteinExistence type="predicted"/>
<dbReference type="OrthoDB" id="4482242at2"/>
<feature type="transmembrane region" description="Helical" evidence="1">
    <location>
        <begin position="70"/>
        <end position="91"/>
    </location>
</feature>
<dbReference type="Proteomes" id="UP000007882">
    <property type="component" value="Chromosome"/>
</dbReference>
<dbReference type="KEGG" id="ams:AMIS_18070"/>
<gene>
    <name evidence="3" type="ordered locus">AMIS_18070</name>
</gene>
<keyword evidence="1" id="KW-1133">Transmembrane helix</keyword>
<evidence type="ECO:0000313" key="4">
    <source>
        <dbReference type="Proteomes" id="UP000007882"/>
    </source>
</evidence>
<feature type="transmembrane region" description="Helical" evidence="1">
    <location>
        <begin position="120"/>
        <end position="138"/>
    </location>
</feature>
<evidence type="ECO:0000256" key="1">
    <source>
        <dbReference type="SAM" id="Phobius"/>
    </source>
</evidence>
<evidence type="ECO:0000259" key="2">
    <source>
        <dbReference type="Pfam" id="PF23636"/>
    </source>
</evidence>
<dbReference type="EMBL" id="AP012319">
    <property type="protein sequence ID" value="BAL87027.1"/>
    <property type="molecule type" value="Genomic_DNA"/>
</dbReference>
<evidence type="ECO:0000313" key="3">
    <source>
        <dbReference type="EMBL" id="BAL87027.1"/>
    </source>
</evidence>
<feature type="transmembrane region" description="Helical" evidence="1">
    <location>
        <begin position="98"/>
        <end position="114"/>
    </location>
</feature>
<dbReference type="eggNOG" id="ENOG5032TA6">
    <property type="taxonomic scope" value="Bacteria"/>
</dbReference>
<dbReference type="PATRIC" id="fig|512565.3.peg.1819"/>